<reference evidence="8 9" key="1">
    <citation type="submission" date="2020-08" db="EMBL/GenBank/DDBJ databases">
        <title>Sequencing the genomes of 1000 actinobacteria strains.</title>
        <authorList>
            <person name="Klenk H.-P."/>
        </authorList>
    </citation>
    <scope>NUCLEOTIDE SEQUENCE [LARGE SCALE GENOMIC DNA]</scope>
    <source>
        <strain evidence="8 9">DSM 19079</strain>
    </source>
</reference>
<dbReference type="GO" id="GO:0048476">
    <property type="term" value="C:Holliday junction resolvase complex"/>
    <property type="evidence" value="ECO:0007669"/>
    <property type="project" value="UniProtKB-UniRule"/>
</dbReference>
<dbReference type="InterPro" id="IPR003583">
    <property type="entry name" value="Hlx-hairpin-Hlx_DNA-bd_motif"/>
</dbReference>
<comment type="caution">
    <text evidence="6">Lacks conserved residue(s) required for the propagation of feature annotation.</text>
</comment>
<evidence type="ECO:0000259" key="7">
    <source>
        <dbReference type="SMART" id="SM00278"/>
    </source>
</evidence>
<evidence type="ECO:0000313" key="9">
    <source>
        <dbReference type="Proteomes" id="UP000560081"/>
    </source>
</evidence>
<dbReference type="NCBIfam" id="TIGR00084">
    <property type="entry name" value="ruvA"/>
    <property type="match status" value="1"/>
</dbReference>
<keyword evidence="4 6" id="KW-0233">DNA recombination</keyword>
<gene>
    <name evidence="6" type="primary">ruvA</name>
    <name evidence="8" type="ORF">BJ976_000904</name>
</gene>
<dbReference type="Gene3D" id="2.40.50.140">
    <property type="entry name" value="Nucleic acid-binding proteins"/>
    <property type="match status" value="1"/>
</dbReference>
<keyword evidence="3 6" id="KW-0238">DNA-binding</keyword>
<sequence length="214" mass="22110">MIASLSGTVEHVSLDHAVITAGGVGLAFAATPQTLATLHEGRAATVQTHLVVKEDALTLYGFADRAEREVFEVLLGANGVGPRLALAILAVHHPEHVRRAVTEEDEKALTLVPGIGPKMARKIIVDLAGRLPPSGDTPDEEAVPAADVPEDAWHADVVQAMTGLGWSEKEAAKAVAATVAAHPDVAGSGDVAALLRTTLRDVGTAAAVRGGRTR</sequence>
<dbReference type="GO" id="GO:0005524">
    <property type="term" value="F:ATP binding"/>
    <property type="evidence" value="ECO:0007669"/>
    <property type="project" value="InterPro"/>
</dbReference>
<dbReference type="InterPro" id="IPR011114">
    <property type="entry name" value="RuvA_C"/>
</dbReference>
<dbReference type="SMART" id="SM00278">
    <property type="entry name" value="HhH1"/>
    <property type="match status" value="2"/>
</dbReference>
<proteinExistence type="inferred from homology"/>
<dbReference type="Pfam" id="PF01330">
    <property type="entry name" value="RuvA_N"/>
    <property type="match status" value="1"/>
</dbReference>
<organism evidence="8 9">
    <name type="scientific">Micrococcus flavus</name>
    <dbReference type="NCBI Taxonomy" id="384602"/>
    <lineage>
        <taxon>Bacteria</taxon>
        <taxon>Bacillati</taxon>
        <taxon>Actinomycetota</taxon>
        <taxon>Actinomycetes</taxon>
        <taxon>Micrococcales</taxon>
        <taxon>Micrococcaceae</taxon>
        <taxon>Micrococcus</taxon>
    </lineage>
</organism>
<comment type="function">
    <text evidence="6">The RuvA-RuvB-RuvC complex processes Holliday junction (HJ) DNA during genetic recombination and DNA repair, while the RuvA-RuvB complex plays an important role in the rescue of blocked DNA replication forks via replication fork reversal (RFR). RuvA specifically binds to HJ cruciform DNA, conferring on it an open structure. The RuvB hexamer acts as an ATP-dependent pump, pulling dsDNA into and through the RuvAB complex. HJ branch migration allows RuvC to scan DNA until it finds its consensus sequence, where it cleaves and resolves the cruciform DNA.</text>
</comment>
<keyword evidence="9" id="KW-1185">Reference proteome</keyword>
<feature type="region of interest" description="Domain III" evidence="6">
    <location>
        <begin position="148"/>
        <end position="214"/>
    </location>
</feature>
<evidence type="ECO:0000256" key="5">
    <source>
        <dbReference type="ARBA" id="ARBA00023204"/>
    </source>
</evidence>
<dbReference type="InterPro" id="IPR000085">
    <property type="entry name" value="RuvA"/>
</dbReference>
<dbReference type="HAMAP" id="MF_00031">
    <property type="entry name" value="DNA_HJ_migration_RuvA"/>
    <property type="match status" value="1"/>
</dbReference>
<dbReference type="GO" id="GO:0000400">
    <property type="term" value="F:four-way junction DNA binding"/>
    <property type="evidence" value="ECO:0007669"/>
    <property type="project" value="UniProtKB-UniRule"/>
</dbReference>
<dbReference type="GO" id="GO:0006281">
    <property type="term" value="P:DNA repair"/>
    <property type="evidence" value="ECO:0007669"/>
    <property type="project" value="UniProtKB-UniRule"/>
</dbReference>
<accession>A0A4Y8X119</accession>
<keyword evidence="8" id="KW-0347">Helicase</keyword>
<feature type="domain" description="Helix-hairpin-helix DNA-binding motif class 1" evidence="7">
    <location>
        <begin position="72"/>
        <end position="91"/>
    </location>
</feature>
<dbReference type="Proteomes" id="UP000560081">
    <property type="component" value="Unassembled WGS sequence"/>
</dbReference>
<dbReference type="Gene3D" id="1.10.150.20">
    <property type="entry name" value="5' to 3' exonuclease, C-terminal subdomain"/>
    <property type="match status" value="1"/>
</dbReference>
<dbReference type="RefSeq" id="WP_135030272.1">
    <property type="nucleotide sequence ID" value="NZ_BMLA01000001.1"/>
</dbReference>
<keyword evidence="5 6" id="KW-0234">DNA repair</keyword>
<protein>
    <recommendedName>
        <fullName evidence="6">Holliday junction branch migration complex subunit RuvA</fullName>
    </recommendedName>
</protein>
<comment type="caution">
    <text evidence="8">The sequence shown here is derived from an EMBL/GenBank/DDBJ whole genome shotgun (WGS) entry which is preliminary data.</text>
</comment>
<keyword evidence="8" id="KW-0378">Hydrolase</keyword>
<dbReference type="Pfam" id="PF14520">
    <property type="entry name" value="HHH_5"/>
    <property type="match status" value="1"/>
</dbReference>
<dbReference type="Gene3D" id="1.10.8.10">
    <property type="entry name" value="DNA helicase RuvA subunit, C-terminal domain"/>
    <property type="match status" value="1"/>
</dbReference>
<keyword evidence="1 6" id="KW-0963">Cytoplasm</keyword>
<evidence type="ECO:0000256" key="1">
    <source>
        <dbReference type="ARBA" id="ARBA00022490"/>
    </source>
</evidence>
<dbReference type="GO" id="GO:0009378">
    <property type="term" value="F:four-way junction helicase activity"/>
    <property type="evidence" value="ECO:0007669"/>
    <property type="project" value="InterPro"/>
</dbReference>
<dbReference type="GO" id="GO:0016787">
    <property type="term" value="F:hydrolase activity"/>
    <property type="evidence" value="ECO:0007669"/>
    <property type="project" value="UniProtKB-KW"/>
</dbReference>
<comment type="subcellular location">
    <subcellularLocation>
        <location evidence="6">Cytoplasm</location>
    </subcellularLocation>
</comment>
<dbReference type="InterPro" id="IPR010994">
    <property type="entry name" value="RuvA_2-like"/>
</dbReference>
<dbReference type="SUPFAM" id="SSF47781">
    <property type="entry name" value="RuvA domain 2-like"/>
    <property type="match status" value="1"/>
</dbReference>
<dbReference type="SUPFAM" id="SSF46929">
    <property type="entry name" value="DNA helicase RuvA subunit, C-terminal domain"/>
    <property type="match status" value="1"/>
</dbReference>
<comment type="similarity">
    <text evidence="6">Belongs to the RuvA family.</text>
</comment>
<name>A0A4Y8X119_9MICC</name>
<comment type="domain">
    <text evidence="6">Has three domains with a flexible linker between the domains II and III and assumes an 'L' shape. Domain III is highly mobile and contacts RuvB.</text>
</comment>
<evidence type="ECO:0000256" key="3">
    <source>
        <dbReference type="ARBA" id="ARBA00023125"/>
    </source>
</evidence>
<dbReference type="SUPFAM" id="SSF50249">
    <property type="entry name" value="Nucleic acid-binding proteins"/>
    <property type="match status" value="1"/>
</dbReference>
<dbReference type="InterPro" id="IPR036267">
    <property type="entry name" value="RuvA_C_sf"/>
</dbReference>
<dbReference type="EMBL" id="JACHMC010000001">
    <property type="protein sequence ID" value="MBB4882553.1"/>
    <property type="molecule type" value="Genomic_DNA"/>
</dbReference>
<feature type="domain" description="Helix-hairpin-helix DNA-binding motif class 1" evidence="7">
    <location>
        <begin position="107"/>
        <end position="126"/>
    </location>
</feature>
<comment type="subunit">
    <text evidence="6">Homotetramer. Forms an RuvA(8)-RuvB(12)-Holliday junction (HJ) complex. HJ DNA is sandwiched between 2 RuvA tetramers; dsDNA enters through RuvA and exits via RuvB. An RuvB hexamer assembles on each DNA strand where it exits the tetramer. Each RuvB hexamer is contacted by two RuvA subunits (via domain III) on 2 adjacent RuvB subunits; this complex drives branch migration. In the full resolvosome a probable DNA-RuvA(4)-RuvB(12)-RuvC(2) complex forms which resolves the HJ.</text>
</comment>
<evidence type="ECO:0000256" key="2">
    <source>
        <dbReference type="ARBA" id="ARBA00022763"/>
    </source>
</evidence>
<dbReference type="GO" id="GO:0006310">
    <property type="term" value="P:DNA recombination"/>
    <property type="evidence" value="ECO:0007669"/>
    <property type="project" value="UniProtKB-UniRule"/>
</dbReference>
<dbReference type="OrthoDB" id="5293449at2"/>
<dbReference type="GO" id="GO:0009379">
    <property type="term" value="C:Holliday junction helicase complex"/>
    <property type="evidence" value="ECO:0007669"/>
    <property type="project" value="InterPro"/>
</dbReference>
<evidence type="ECO:0000256" key="4">
    <source>
        <dbReference type="ARBA" id="ARBA00023172"/>
    </source>
</evidence>
<dbReference type="InterPro" id="IPR012340">
    <property type="entry name" value="NA-bd_OB-fold"/>
</dbReference>
<keyword evidence="8" id="KW-0547">Nucleotide-binding</keyword>
<keyword evidence="2 6" id="KW-0227">DNA damage</keyword>
<dbReference type="AlphaFoldDB" id="A0A4Y8X119"/>
<dbReference type="GO" id="GO:0005737">
    <property type="term" value="C:cytoplasm"/>
    <property type="evidence" value="ECO:0007669"/>
    <property type="project" value="UniProtKB-SubCell"/>
</dbReference>
<dbReference type="InterPro" id="IPR013849">
    <property type="entry name" value="DNA_helicase_Holl-junc_RuvA_I"/>
</dbReference>
<evidence type="ECO:0000313" key="8">
    <source>
        <dbReference type="EMBL" id="MBB4882553.1"/>
    </source>
</evidence>
<evidence type="ECO:0000256" key="6">
    <source>
        <dbReference type="HAMAP-Rule" id="MF_00031"/>
    </source>
</evidence>
<keyword evidence="8" id="KW-0067">ATP-binding</keyword>
<dbReference type="Pfam" id="PF07499">
    <property type="entry name" value="RuvA_C"/>
    <property type="match status" value="1"/>
</dbReference>